<evidence type="ECO:0000256" key="4">
    <source>
        <dbReference type="ARBA" id="ARBA00022722"/>
    </source>
</evidence>
<keyword evidence="10" id="KW-1185">Reference proteome</keyword>
<dbReference type="GO" id="GO:0004518">
    <property type="term" value="F:nuclease activity"/>
    <property type="evidence" value="ECO:0007669"/>
    <property type="project" value="UniProtKB-KW"/>
</dbReference>
<evidence type="ECO:0000256" key="3">
    <source>
        <dbReference type="ARBA" id="ARBA00006958"/>
    </source>
</evidence>
<keyword evidence="5" id="KW-0479">Metal-binding</keyword>
<evidence type="ECO:0000256" key="7">
    <source>
        <dbReference type="ARBA" id="ARBA00023242"/>
    </source>
</evidence>
<evidence type="ECO:0000256" key="5">
    <source>
        <dbReference type="ARBA" id="ARBA00022723"/>
    </source>
</evidence>
<gene>
    <name evidence="9" type="ORF">KUF71_005478</name>
</gene>
<organism evidence="9 10">
    <name type="scientific">Frankliniella fusca</name>
    <dbReference type="NCBI Taxonomy" id="407009"/>
    <lineage>
        <taxon>Eukaryota</taxon>
        <taxon>Metazoa</taxon>
        <taxon>Ecdysozoa</taxon>
        <taxon>Arthropoda</taxon>
        <taxon>Hexapoda</taxon>
        <taxon>Insecta</taxon>
        <taxon>Pterygota</taxon>
        <taxon>Neoptera</taxon>
        <taxon>Paraneoptera</taxon>
        <taxon>Thysanoptera</taxon>
        <taxon>Terebrantia</taxon>
        <taxon>Thripoidea</taxon>
        <taxon>Thripidae</taxon>
        <taxon>Frankliniella</taxon>
    </lineage>
</organism>
<reference evidence="9" key="1">
    <citation type="submission" date="2021-07" db="EMBL/GenBank/DDBJ databases">
        <authorList>
            <person name="Catto M.A."/>
            <person name="Jacobson A."/>
            <person name="Kennedy G."/>
            <person name="Labadie P."/>
            <person name="Hunt B.G."/>
            <person name="Srinivasan R."/>
        </authorList>
    </citation>
    <scope>NUCLEOTIDE SEQUENCE</scope>
    <source>
        <strain evidence="9">PL_HMW_Pooled</strain>
        <tissue evidence="9">Head</tissue>
    </source>
</reference>
<feature type="non-terminal residue" evidence="9">
    <location>
        <position position="1"/>
    </location>
</feature>
<dbReference type="Pfam" id="PF13359">
    <property type="entry name" value="DDE_Tnp_4"/>
    <property type="match status" value="1"/>
</dbReference>
<feature type="domain" description="DDE Tnp4" evidence="8">
    <location>
        <begin position="239"/>
        <end position="403"/>
    </location>
</feature>
<reference evidence="9" key="2">
    <citation type="journal article" date="2023" name="BMC Genomics">
        <title>Pest status, molecular evolution, and epigenetic factors derived from the genome assembly of Frankliniella fusca, a thysanopteran phytovirus vector.</title>
        <authorList>
            <person name="Catto M.A."/>
            <person name="Labadie P.E."/>
            <person name="Jacobson A.L."/>
            <person name="Kennedy G.G."/>
            <person name="Srinivasan R."/>
            <person name="Hunt B.G."/>
        </authorList>
    </citation>
    <scope>NUCLEOTIDE SEQUENCE</scope>
    <source>
        <strain evidence="9">PL_HMW_Pooled</strain>
    </source>
</reference>
<evidence type="ECO:0000313" key="10">
    <source>
        <dbReference type="Proteomes" id="UP001219518"/>
    </source>
</evidence>
<dbReference type="AlphaFoldDB" id="A0AAE1H4I4"/>
<evidence type="ECO:0000256" key="2">
    <source>
        <dbReference type="ARBA" id="ARBA00004123"/>
    </source>
</evidence>
<dbReference type="GO" id="GO:0016787">
    <property type="term" value="F:hydrolase activity"/>
    <property type="evidence" value="ECO:0007669"/>
    <property type="project" value="UniProtKB-KW"/>
</dbReference>
<accession>A0AAE1H4I4</accession>
<dbReference type="Proteomes" id="UP001219518">
    <property type="component" value="Unassembled WGS sequence"/>
</dbReference>
<sequence>MMNPIKAAFTPHGACKELMQGDCADVVLLPPDRWRCSGRVNMDSSERMKAFLPLILARKRRRLGYSSRGKFILAIGLLHCLRRKKNMRDQEKKERRWWVRPIFADHDTHGAWATLIPLMRETDEEVYFSFMRMRPETFDRLLALIRPYIQKYSWRKPISPGERLAITLRYLASGDSQTSLSFLFRVSSQAISKIVLEVTTVVYCVLKKRVFPKLDEELWLKTAAEFEVMWNIPHCLGAVDGKQVYMKALPHSGSRFFGCKKRHCFTFMGVSNAKHQFLVIESGASGKRSDSNIFFKSNFYQKMLKEKLNIPPPCPVEGLENDLPFFFVGDNAYPLTGTFTTPFRGDNLDDEEMVYNYRLSRARRIVENAFGIMCARFRIFFRPIEGSSSLMKSIILCCLALHNFHLQDEESVPPSSRRYSPHTYADYVREDGKVIFGRWRNEQPESERCLFRDLMQKVTKAEFSTVQGKDLREMLVRYFVIKSVPLAVGEIPSPSVKLQISGN</sequence>
<comment type="cofactor">
    <cofactor evidence="1">
        <name>a divalent metal cation</name>
        <dbReference type="ChEBI" id="CHEBI:60240"/>
    </cofactor>
</comment>
<comment type="similarity">
    <text evidence="3">Belongs to the HARBI1 family.</text>
</comment>
<comment type="caution">
    <text evidence="9">The sequence shown here is derived from an EMBL/GenBank/DDBJ whole genome shotgun (WGS) entry which is preliminary data.</text>
</comment>
<dbReference type="InterPro" id="IPR045249">
    <property type="entry name" value="HARBI1-like"/>
</dbReference>
<evidence type="ECO:0000313" key="9">
    <source>
        <dbReference type="EMBL" id="KAK3914682.1"/>
    </source>
</evidence>
<keyword evidence="7" id="KW-0539">Nucleus</keyword>
<protein>
    <submittedName>
        <fullName evidence="9">Protein ALP1-like</fullName>
    </submittedName>
</protein>
<evidence type="ECO:0000259" key="8">
    <source>
        <dbReference type="Pfam" id="PF13359"/>
    </source>
</evidence>
<comment type="subcellular location">
    <subcellularLocation>
        <location evidence="2">Nucleus</location>
    </subcellularLocation>
</comment>
<name>A0AAE1H4I4_9NEOP</name>
<dbReference type="EMBL" id="JAHWGI010000383">
    <property type="protein sequence ID" value="KAK3914682.1"/>
    <property type="molecule type" value="Genomic_DNA"/>
</dbReference>
<keyword evidence="4" id="KW-0540">Nuclease</keyword>
<dbReference type="PANTHER" id="PTHR22930:SF284">
    <property type="entry name" value="DDE TNP4 DOMAIN-CONTAINING PROTEIN"/>
    <property type="match status" value="1"/>
</dbReference>
<evidence type="ECO:0000256" key="6">
    <source>
        <dbReference type="ARBA" id="ARBA00022801"/>
    </source>
</evidence>
<dbReference type="PANTHER" id="PTHR22930">
    <property type="match status" value="1"/>
</dbReference>
<dbReference type="InterPro" id="IPR027806">
    <property type="entry name" value="HARBI1_dom"/>
</dbReference>
<dbReference type="GO" id="GO:0005634">
    <property type="term" value="C:nucleus"/>
    <property type="evidence" value="ECO:0007669"/>
    <property type="project" value="UniProtKB-SubCell"/>
</dbReference>
<evidence type="ECO:0000256" key="1">
    <source>
        <dbReference type="ARBA" id="ARBA00001968"/>
    </source>
</evidence>
<dbReference type="GO" id="GO:0046872">
    <property type="term" value="F:metal ion binding"/>
    <property type="evidence" value="ECO:0007669"/>
    <property type="project" value="UniProtKB-KW"/>
</dbReference>
<keyword evidence="6" id="KW-0378">Hydrolase</keyword>
<proteinExistence type="inferred from homology"/>